<dbReference type="Pfam" id="PF02613">
    <property type="entry name" value="Nitrate_red_del"/>
    <property type="match status" value="1"/>
</dbReference>
<dbReference type="PANTHER" id="PTHR34227:SF1">
    <property type="entry name" value="DIMETHYL SULFOXIDE REDUCTASE CHAPERONE-RELATED"/>
    <property type="match status" value="1"/>
</dbReference>
<dbReference type="KEGG" id="gtl:EP073_03965"/>
<dbReference type="AlphaFoldDB" id="A0A3R5XW74"/>
<dbReference type="OrthoDB" id="9795302at2"/>
<gene>
    <name evidence="2" type="ORF">EP073_03965</name>
</gene>
<dbReference type="InterPro" id="IPR036411">
    <property type="entry name" value="TorD-like_sf"/>
</dbReference>
<sequence length="226" mass="25921">MDKLLNANCEKVYQDLLGVTIAHSFMNKLFVEAPSKDFIENLKVTHILDSDWPMCESLESVTGLGLLKKYFSTYTESSFGELTDNYNVLFIGPGPLLAAPWESVYTETDKTLFGKSTLDVREMYRKNGLQINKLHKEPDDHISYECAYINFLSLKAVEAFESEEKEKCCDLIEDMRLFYGLHMKKWVVEFADRVIENSATDFYKGAGWLLKGMIKETSALLNNMEN</sequence>
<evidence type="ECO:0000313" key="2">
    <source>
        <dbReference type="EMBL" id="QAR32590.1"/>
    </source>
</evidence>
<keyword evidence="3" id="KW-1185">Reference proteome</keyword>
<evidence type="ECO:0008006" key="4">
    <source>
        <dbReference type="Google" id="ProtNLM"/>
    </source>
</evidence>
<dbReference type="Gene3D" id="1.10.3480.10">
    <property type="entry name" value="TorD-like"/>
    <property type="match status" value="1"/>
</dbReference>
<name>A0A3R5XW74_9BACT</name>
<dbReference type="Proteomes" id="UP000287502">
    <property type="component" value="Chromosome"/>
</dbReference>
<dbReference type="EMBL" id="CP035108">
    <property type="protein sequence ID" value="QAR32590.1"/>
    <property type="molecule type" value="Genomic_DNA"/>
</dbReference>
<keyword evidence="1" id="KW-0143">Chaperone</keyword>
<protein>
    <recommendedName>
        <fullName evidence="4">Molecular chaperone TorD</fullName>
    </recommendedName>
</protein>
<accession>A0A3R5XW74</accession>
<dbReference type="SUPFAM" id="SSF89155">
    <property type="entry name" value="TorD-like"/>
    <property type="match status" value="1"/>
</dbReference>
<reference evidence="2 3" key="1">
    <citation type="submission" date="2019-01" db="EMBL/GenBank/DDBJ databases">
        <title>Geovibrio thiophilus DSM 11263, complete genome.</title>
        <authorList>
            <person name="Spring S."/>
            <person name="Bunk B."/>
            <person name="Sproer C."/>
        </authorList>
    </citation>
    <scope>NUCLEOTIDE SEQUENCE [LARGE SCALE GENOMIC DNA]</scope>
    <source>
        <strain evidence="2 3">DSM 11263</strain>
    </source>
</reference>
<evidence type="ECO:0000313" key="3">
    <source>
        <dbReference type="Proteomes" id="UP000287502"/>
    </source>
</evidence>
<dbReference type="RefSeq" id="WP_128465877.1">
    <property type="nucleotide sequence ID" value="NZ_CP035108.1"/>
</dbReference>
<dbReference type="PANTHER" id="PTHR34227">
    <property type="entry name" value="CHAPERONE PROTEIN YCDY"/>
    <property type="match status" value="1"/>
</dbReference>
<organism evidence="2 3">
    <name type="scientific">Geovibrio thiophilus</name>
    <dbReference type="NCBI Taxonomy" id="139438"/>
    <lineage>
        <taxon>Bacteria</taxon>
        <taxon>Pseudomonadati</taxon>
        <taxon>Deferribacterota</taxon>
        <taxon>Deferribacteres</taxon>
        <taxon>Deferribacterales</taxon>
        <taxon>Geovibrionaceae</taxon>
        <taxon>Geovibrio</taxon>
    </lineage>
</organism>
<dbReference type="InterPro" id="IPR050289">
    <property type="entry name" value="TorD/DmsD_chaperones"/>
</dbReference>
<dbReference type="InterPro" id="IPR020945">
    <property type="entry name" value="DMSO/NO3_reduct_chaperone"/>
</dbReference>
<evidence type="ECO:0000256" key="1">
    <source>
        <dbReference type="ARBA" id="ARBA00023186"/>
    </source>
</evidence>
<proteinExistence type="predicted"/>